<feature type="domain" description="Outer membrane protein assembly factor BamE" evidence="4">
    <location>
        <begin position="47"/>
        <end position="117"/>
    </location>
</feature>
<name>A0A6P2TG16_BURL3</name>
<protein>
    <submittedName>
        <fullName evidence="5">OmpA/SmpA/OmlA family outer membrane lipoprotein</fullName>
    </submittedName>
</protein>
<reference evidence="5 6" key="1">
    <citation type="submission" date="2019-09" db="EMBL/GenBank/DDBJ databases">
        <authorList>
            <person name="Depoorter E."/>
        </authorList>
    </citation>
    <scope>NUCLEOTIDE SEQUENCE [LARGE SCALE GENOMIC DNA]</scope>
    <source>
        <strain evidence="5">R-18112</strain>
    </source>
</reference>
<evidence type="ECO:0000313" key="5">
    <source>
        <dbReference type="EMBL" id="VWC56458.1"/>
    </source>
</evidence>
<dbReference type="InterPro" id="IPR037873">
    <property type="entry name" value="BamE-like"/>
</dbReference>
<dbReference type="RefSeq" id="WP_175042142.1">
    <property type="nucleotide sequence ID" value="NZ_CABVQI010000001.1"/>
</dbReference>
<evidence type="ECO:0000313" key="6">
    <source>
        <dbReference type="Proteomes" id="UP000494274"/>
    </source>
</evidence>
<dbReference type="AlphaFoldDB" id="A0A6P2TG16"/>
<dbReference type="PROSITE" id="PS51257">
    <property type="entry name" value="PROKAR_LIPOPROTEIN"/>
    <property type="match status" value="1"/>
</dbReference>
<keyword evidence="2" id="KW-0472">Membrane</keyword>
<feature type="chain" id="PRO_5026740056" evidence="3">
    <location>
        <begin position="21"/>
        <end position="149"/>
    </location>
</feature>
<keyword evidence="5" id="KW-0449">Lipoprotein</keyword>
<dbReference type="GO" id="GO:0019867">
    <property type="term" value="C:outer membrane"/>
    <property type="evidence" value="ECO:0007669"/>
    <property type="project" value="InterPro"/>
</dbReference>
<organism evidence="5 6">
    <name type="scientific">Burkholderia lata (strain ATCC 17760 / DSM 23089 / LMG 22485 / NCIMB 9086 / R18194 / 383)</name>
    <dbReference type="NCBI Taxonomy" id="482957"/>
    <lineage>
        <taxon>Bacteria</taxon>
        <taxon>Pseudomonadati</taxon>
        <taxon>Pseudomonadota</taxon>
        <taxon>Betaproteobacteria</taxon>
        <taxon>Burkholderiales</taxon>
        <taxon>Burkholderiaceae</taxon>
        <taxon>Burkholderia</taxon>
        <taxon>Burkholderia cepacia complex</taxon>
    </lineage>
</organism>
<dbReference type="Proteomes" id="UP000494274">
    <property type="component" value="Unassembled WGS sequence"/>
</dbReference>
<dbReference type="Pfam" id="PF04355">
    <property type="entry name" value="BamE"/>
    <property type="match status" value="1"/>
</dbReference>
<evidence type="ECO:0000259" key="4">
    <source>
        <dbReference type="Pfam" id="PF04355"/>
    </source>
</evidence>
<keyword evidence="1 3" id="KW-0732">Signal</keyword>
<evidence type="ECO:0000256" key="3">
    <source>
        <dbReference type="SAM" id="SignalP"/>
    </source>
</evidence>
<dbReference type="Gene3D" id="3.30.1450.10">
    <property type="match status" value="1"/>
</dbReference>
<evidence type="ECO:0000256" key="2">
    <source>
        <dbReference type="ARBA" id="ARBA00023136"/>
    </source>
</evidence>
<dbReference type="EMBL" id="CABVQI010000001">
    <property type="protein sequence ID" value="VWC56458.1"/>
    <property type="molecule type" value="Genomic_DNA"/>
</dbReference>
<sequence>MRIDTMCGAAIALLGGLLLAGCSATPQTDANGAPVFPDPGTAWVADGTVADPGRLRQVVPGITENQVYLLIHEPHFSEGTYGVRAWNYVFRFRTGRGNEFATCQYQVRFDKHQRVEATYWKDPACAQYVTPRVSASQTMPVPVDEPPAQ</sequence>
<gene>
    <name evidence="5" type="ORF">BLA18112_00357</name>
</gene>
<dbReference type="InterPro" id="IPR007450">
    <property type="entry name" value="BamE_dom"/>
</dbReference>
<proteinExistence type="predicted"/>
<accession>A0A6P2TG16</accession>
<evidence type="ECO:0000256" key="1">
    <source>
        <dbReference type="ARBA" id="ARBA00022729"/>
    </source>
</evidence>
<feature type="signal peptide" evidence="3">
    <location>
        <begin position="1"/>
        <end position="20"/>
    </location>
</feature>